<feature type="chain" id="PRO_5016063374" evidence="3">
    <location>
        <begin position="18"/>
        <end position="347"/>
    </location>
</feature>
<keyword evidence="2" id="KW-1133">Transmembrane helix</keyword>
<feature type="signal peptide" evidence="3">
    <location>
        <begin position="1"/>
        <end position="17"/>
    </location>
</feature>
<dbReference type="EMBL" id="KZ805354">
    <property type="protein sequence ID" value="PVI01664.1"/>
    <property type="molecule type" value="Genomic_DNA"/>
</dbReference>
<reference evidence="4 5" key="1">
    <citation type="journal article" date="2018" name="Sci. Rep.">
        <title>Comparative genomics provides insights into the lifestyle and reveals functional heterogeneity of dark septate endophytic fungi.</title>
        <authorList>
            <person name="Knapp D.G."/>
            <person name="Nemeth J.B."/>
            <person name="Barry K."/>
            <person name="Hainaut M."/>
            <person name="Henrissat B."/>
            <person name="Johnson J."/>
            <person name="Kuo A."/>
            <person name="Lim J.H.P."/>
            <person name="Lipzen A."/>
            <person name="Nolan M."/>
            <person name="Ohm R.A."/>
            <person name="Tamas L."/>
            <person name="Grigoriev I.V."/>
            <person name="Spatafora J.W."/>
            <person name="Nagy L.G."/>
            <person name="Kovacs G.M."/>
        </authorList>
    </citation>
    <scope>NUCLEOTIDE SEQUENCE [LARGE SCALE GENOMIC DNA]</scope>
    <source>
        <strain evidence="4 5">DSE2036</strain>
    </source>
</reference>
<organism evidence="4 5">
    <name type="scientific">Periconia macrospinosa</name>
    <dbReference type="NCBI Taxonomy" id="97972"/>
    <lineage>
        <taxon>Eukaryota</taxon>
        <taxon>Fungi</taxon>
        <taxon>Dikarya</taxon>
        <taxon>Ascomycota</taxon>
        <taxon>Pezizomycotina</taxon>
        <taxon>Dothideomycetes</taxon>
        <taxon>Pleosporomycetidae</taxon>
        <taxon>Pleosporales</taxon>
        <taxon>Massarineae</taxon>
        <taxon>Periconiaceae</taxon>
        <taxon>Periconia</taxon>
    </lineage>
</organism>
<protein>
    <submittedName>
        <fullName evidence="4">Uncharacterized protein</fullName>
    </submittedName>
</protein>
<dbReference type="AlphaFoldDB" id="A0A2V1DWI1"/>
<feature type="transmembrane region" description="Helical" evidence="2">
    <location>
        <begin position="309"/>
        <end position="329"/>
    </location>
</feature>
<evidence type="ECO:0000256" key="1">
    <source>
        <dbReference type="SAM" id="MobiDB-lite"/>
    </source>
</evidence>
<accession>A0A2V1DWI1</accession>
<feature type="transmembrane region" description="Helical" evidence="2">
    <location>
        <begin position="213"/>
        <end position="231"/>
    </location>
</feature>
<feature type="transmembrane region" description="Helical" evidence="2">
    <location>
        <begin position="94"/>
        <end position="116"/>
    </location>
</feature>
<evidence type="ECO:0000256" key="2">
    <source>
        <dbReference type="SAM" id="Phobius"/>
    </source>
</evidence>
<keyword evidence="2" id="KW-0472">Membrane</keyword>
<gene>
    <name evidence="4" type="ORF">DM02DRAFT_613484</name>
</gene>
<keyword evidence="2" id="KW-0812">Transmembrane</keyword>
<keyword evidence="3" id="KW-0732">Signal</keyword>
<dbReference type="STRING" id="97972.A0A2V1DWI1"/>
<proteinExistence type="predicted"/>
<evidence type="ECO:0000313" key="5">
    <source>
        <dbReference type="Proteomes" id="UP000244855"/>
    </source>
</evidence>
<dbReference type="Proteomes" id="UP000244855">
    <property type="component" value="Unassembled WGS sequence"/>
</dbReference>
<keyword evidence="5" id="KW-1185">Reference proteome</keyword>
<feature type="transmembrane region" description="Helical" evidence="2">
    <location>
        <begin position="128"/>
        <end position="146"/>
    </location>
</feature>
<feature type="transmembrane region" description="Helical" evidence="2">
    <location>
        <begin position="275"/>
        <end position="297"/>
    </location>
</feature>
<sequence>MQCMLVVISWFILSGFAVSNRKKSTSDLTSHSSKRTIKSPRTTPKEPNPSPGDEQESHQKFFDTLLTQFHKTQCYFSATLQIASLTYNIFDTNMLMTFMLTPLATNGVLPVVFTYLMLLHRGRASLDVTILTCACWLLSSIVYWTLYRGIIPINNQITNEKERYRAYQQFMYKLSAIDECGGFSGLAVCPVNNVLGRKDITAASRKLRVLTPIIWGFSTACLVGMLAWKWAAARRKPGKDVNRHSEGAKTVEEASHQQERYYNISLLGKHTLGTIVYVVLSLCFLAGAGMQLSLLSIGTSLNMMDRTDWGFGQVVAVTVWVPPLIGYVYEEVSWYFERRSTGVGGKG</sequence>
<feature type="region of interest" description="Disordered" evidence="1">
    <location>
        <begin position="25"/>
        <end position="56"/>
    </location>
</feature>
<dbReference type="OrthoDB" id="4582561at2759"/>
<evidence type="ECO:0000313" key="4">
    <source>
        <dbReference type="EMBL" id="PVI01664.1"/>
    </source>
</evidence>
<evidence type="ECO:0000256" key="3">
    <source>
        <dbReference type="SAM" id="SignalP"/>
    </source>
</evidence>
<name>A0A2V1DWI1_9PLEO</name>